<dbReference type="Proteomes" id="UP001519460">
    <property type="component" value="Unassembled WGS sequence"/>
</dbReference>
<protein>
    <recommendedName>
        <fullName evidence="6">SWIRM domain-containing protein</fullName>
    </recommendedName>
</protein>
<evidence type="ECO:0000256" key="5">
    <source>
        <dbReference type="ARBA" id="ARBA00023002"/>
    </source>
</evidence>
<evidence type="ECO:0000256" key="2">
    <source>
        <dbReference type="ARBA" id="ARBA00005995"/>
    </source>
</evidence>
<evidence type="ECO:0000256" key="4">
    <source>
        <dbReference type="ARBA" id="ARBA00022827"/>
    </source>
</evidence>
<gene>
    <name evidence="7" type="ORF">BaRGS_00029655</name>
</gene>
<dbReference type="InterPro" id="IPR036388">
    <property type="entry name" value="WH-like_DNA-bd_sf"/>
</dbReference>
<evidence type="ECO:0000256" key="1">
    <source>
        <dbReference type="ARBA" id="ARBA00001974"/>
    </source>
</evidence>
<sequence length="547" mass="60656">QPCCEYVSPFVHSEGQQLAFMVMPDMMGEDEIAAFPLLAEDQPYMYLAIRNLIMAVWSQNVKEWVTKECCSRQFICRGLNRACAVHLLDSILAYLTSAGYINVGLLSVPPSVCPSSASQCEVVVIGAGISGLAAARRLHDSGVKVKVVESKSRTGGRVWDQDRSGVCFSRGAQLLAGSVNNPMALIAYQSGQPVHKITDRCQILQENGKVVDPINDRRLDFHFNAMLDVIGQWRLLGKPDASVLDKFNELHQEFVEETQLIFTKEDQQILQFHLAFLEYVGGCPLNQLSASHWDQHEAMPQFGEPHLILPSGYTPLLNHIAQGLDIVIVTLPLGILRSGNVVFQPSLPVHKEKAIASLGVGKMEKVILQFDRNFWREKVKGDDFFGRVPASESERGLFNIFYTVKCKNSKTSKVTYLLVTHIVGQAVETVHEKSDEEIKNLCLETLRSIFSAKVPEPVSWAVTSWSKDPDIQMSQTYLPVGVDGQMLDIMAETVNDRIYFAGEATNRQFPQSVAGAYLSGMREAAKILDNLTGGDDSTNSENSIEQS</sequence>
<reference evidence="7 8" key="1">
    <citation type="journal article" date="2023" name="Sci. Data">
        <title>Genome assembly of the Korean intertidal mud-creeper Batillaria attramentaria.</title>
        <authorList>
            <person name="Patra A.K."/>
            <person name="Ho P.T."/>
            <person name="Jun S."/>
            <person name="Lee S.J."/>
            <person name="Kim Y."/>
            <person name="Won Y.J."/>
        </authorList>
    </citation>
    <scope>NUCLEOTIDE SEQUENCE [LARGE SCALE GENOMIC DNA]</scope>
    <source>
        <strain evidence="7">Wonlab-2016</strain>
    </source>
</reference>
<keyword evidence="3" id="KW-0285">Flavoprotein</keyword>
<dbReference type="InterPro" id="IPR050281">
    <property type="entry name" value="Flavin_monoamine_oxidase"/>
</dbReference>
<evidence type="ECO:0000313" key="8">
    <source>
        <dbReference type="Proteomes" id="UP001519460"/>
    </source>
</evidence>
<dbReference type="EMBL" id="JACVVK020000311">
    <property type="protein sequence ID" value="KAK7479063.1"/>
    <property type="molecule type" value="Genomic_DNA"/>
</dbReference>
<accession>A0ABD0JW40</accession>
<dbReference type="Gene3D" id="3.50.50.60">
    <property type="entry name" value="FAD/NAD(P)-binding domain"/>
    <property type="match status" value="2"/>
</dbReference>
<evidence type="ECO:0000256" key="3">
    <source>
        <dbReference type="ARBA" id="ARBA00022630"/>
    </source>
</evidence>
<dbReference type="PROSITE" id="PS50934">
    <property type="entry name" value="SWIRM"/>
    <property type="match status" value="1"/>
</dbReference>
<comment type="similarity">
    <text evidence="2">Belongs to the flavin monoamine oxidase family.</text>
</comment>
<dbReference type="SUPFAM" id="SSF46689">
    <property type="entry name" value="Homeodomain-like"/>
    <property type="match status" value="1"/>
</dbReference>
<dbReference type="InterPro" id="IPR009057">
    <property type="entry name" value="Homeodomain-like_sf"/>
</dbReference>
<keyword evidence="5" id="KW-0560">Oxidoreductase</keyword>
<dbReference type="InterPro" id="IPR007526">
    <property type="entry name" value="SWIRM"/>
</dbReference>
<keyword evidence="8" id="KW-1185">Reference proteome</keyword>
<feature type="domain" description="SWIRM" evidence="6">
    <location>
        <begin position="13"/>
        <end position="112"/>
    </location>
</feature>
<dbReference type="InterPro" id="IPR002937">
    <property type="entry name" value="Amino_oxidase"/>
</dbReference>
<feature type="non-terminal residue" evidence="7">
    <location>
        <position position="1"/>
    </location>
</feature>
<dbReference type="AlphaFoldDB" id="A0ABD0JW40"/>
<keyword evidence="4" id="KW-0274">FAD</keyword>
<evidence type="ECO:0000313" key="7">
    <source>
        <dbReference type="EMBL" id="KAK7479063.1"/>
    </source>
</evidence>
<comment type="caution">
    <text evidence="7">The sequence shown here is derived from an EMBL/GenBank/DDBJ whole genome shotgun (WGS) entry which is preliminary data.</text>
</comment>
<dbReference type="SUPFAM" id="SSF51905">
    <property type="entry name" value="FAD/NAD(P)-binding domain"/>
    <property type="match status" value="1"/>
</dbReference>
<dbReference type="PRINTS" id="PR00420">
    <property type="entry name" value="RNGMNOXGNASE"/>
</dbReference>
<dbReference type="Gene3D" id="3.90.660.10">
    <property type="match status" value="2"/>
</dbReference>
<organism evidence="7 8">
    <name type="scientific">Batillaria attramentaria</name>
    <dbReference type="NCBI Taxonomy" id="370345"/>
    <lineage>
        <taxon>Eukaryota</taxon>
        <taxon>Metazoa</taxon>
        <taxon>Spiralia</taxon>
        <taxon>Lophotrochozoa</taxon>
        <taxon>Mollusca</taxon>
        <taxon>Gastropoda</taxon>
        <taxon>Caenogastropoda</taxon>
        <taxon>Sorbeoconcha</taxon>
        <taxon>Cerithioidea</taxon>
        <taxon>Batillariidae</taxon>
        <taxon>Batillaria</taxon>
    </lineage>
</organism>
<dbReference type="Gene3D" id="1.10.10.10">
    <property type="entry name" value="Winged helix-like DNA-binding domain superfamily/Winged helix DNA-binding domain"/>
    <property type="match status" value="1"/>
</dbReference>
<comment type="cofactor">
    <cofactor evidence="1">
        <name>FAD</name>
        <dbReference type="ChEBI" id="CHEBI:57692"/>
    </cofactor>
</comment>
<dbReference type="Pfam" id="PF04433">
    <property type="entry name" value="SWIRM"/>
    <property type="match status" value="1"/>
</dbReference>
<dbReference type="Pfam" id="PF01593">
    <property type="entry name" value="Amino_oxidase"/>
    <property type="match status" value="1"/>
</dbReference>
<proteinExistence type="inferred from homology"/>
<dbReference type="PANTHER" id="PTHR10742:SF410">
    <property type="entry name" value="LYSINE-SPECIFIC HISTONE DEMETHYLASE 2"/>
    <property type="match status" value="1"/>
</dbReference>
<evidence type="ECO:0000259" key="6">
    <source>
        <dbReference type="PROSITE" id="PS50934"/>
    </source>
</evidence>
<dbReference type="Pfam" id="PF13450">
    <property type="entry name" value="NAD_binding_8"/>
    <property type="match status" value="1"/>
</dbReference>
<dbReference type="GO" id="GO:0140682">
    <property type="term" value="F:FAD-dependent H3K4me/H3K4me3 demethylase activity"/>
    <property type="evidence" value="ECO:0007669"/>
    <property type="project" value="UniProtKB-ARBA"/>
</dbReference>
<name>A0ABD0JW40_9CAEN</name>
<dbReference type="PANTHER" id="PTHR10742">
    <property type="entry name" value="FLAVIN MONOAMINE OXIDASE"/>
    <property type="match status" value="1"/>
</dbReference>
<dbReference type="InterPro" id="IPR036188">
    <property type="entry name" value="FAD/NAD-bd_sf"/>
</dbReference>
<dbReference type="SUPFAM" id="SSF54373">
    <property type="entry name" value="FAD-linked reductases, C-terminal domain"/>
    <property type="match status" value="1"/>
</dbReference>